<reference evidence="12 13" key="1">
    <citation type="journal article" date="2014" name="Genome Announc.">
        <title>Draft genome sequences of six enterohepatic helicobacter species isolated from humans and one from rhesus macaques.</title>
        <authorList>
            <person name="Shen Z."/>
            <person name="Sheh A."/>
            <person name="Young S.K."/>
            <person name="Abouelliel A."/>
            <person name="Ward D.V."/>
            <person name="Earl A.M."/>
            <person name="Fox J.G."/>
        </authorList>
    </citation>
    <scope>NUCLEOTIDE SEQUENCE [LARGE SCALE GENOMIC DNA]</scope>
    <source>
        <strain evidence="12 13">MIT 99-5501</strain>
    </source>
</reference>
<keyword evidence="12" id="KW-0449">Lipoprotein</keyword>
<dbReference type="InterPro" id="IPR059109">
    <property type="entry name" value="Lnt_membrane_dom"/>
</dbReference>
<proteinExistence type="inferred from homology"/>
<keyword evidence="13" id="KW-1185">Reference proteome</keyword>
<evidence type="ECO:0000256" key="5">
    <source>
        <dbReference type="ARBA" id="ARBA00022679"/>
    </source>
</evidence>
<feature type="domain" description="CN hydrolase" evidence="11">
    <location>
        <begin position="311"/>
        <end position="534"/>
    </location>
</feature>
<evidence type="ECO:0000313" key="13">
    <source>
        <dbReference type="Proteomes" id="UP000018731"/>
    </source>
</evidence>
<dbReference type="PROSITE" id="PS50263">
    <property type="entry name" value="CN_HYDROLASE"/>
    <property type="match status" value="1"/>
</dbReference>
<dbReference type="OrthoDB" id="9804277at2"/>
<dbReference type="STRING" id="1357400.HMPREF2086_01148"/>
<name>V8C9B4_9HELI</name>
<comment type="subcellular location">
    <subcellularLocation>
        <location evidence="1">Cell membrane</location>
        <topology evidence="1">Multi-pass membrane protein</topology>
    </subcellularLocation>
</comment>
<dbReference type="GO" id="GO:0005886">
    <property type="term" value="C:plasma membrane"/>
    <property type="evidence" value="ECO:0007669"/>
    <property type="project" value="UniProtKB-SubCell"/>
</dbReference>
<keyword evidence="4" id="KW-0997">Cell inner membrane</keyword>
<accession>V8C9B4</accession>
<evidence type="ECO:0000256" key="7">
    <source>
        <dbReference type="ARBA" id="ARBA00022989"/>
    </source>
</evidence>
<feature type="transmembrane region" description="Helical" evidence="10">
    <location>
        <begin position="128"/>
        <end position="148"/>
    </location>
</feature>
<protein>
    <submittedName>
        <fullName evidence="12">Apolipoprotein N-acyltransferase</fullName>
    </submittedName>
</protein>
<evidence type="ECO:0000256" key="6">
    <source>
        <dbReference type="ARBA" id="ARBA00022692"/>
    </source>
</evidence>
<keyword evidence="7 10" id="KW-1133">Transmembrane helix</keyword>
<dbReference type="GO" id="GO:0042158">
    <property type="term" value="P:lipoprotein biosynthetic process"/>
    <property type="evidence" value="ECO:0007669"/>
    <property type="project" value="InterPro"/>
</dbReference>
<evidence type="ECO:0000256" key="10">
    <source>
        <dbReference type="SAM" id="Phobius"/>
    </source>
</evidence>
<organism evidence="12 13">
    <name type="scientific">Helicobacter macacae MIT 99-5501</name>
    <dbReference type="NCBI Taxonomy" id="1357400"/>
    <lineage>
        <taxon>Bacteria</taxon>
        <taxon>Pseudomonadati</taxon>
        <taxon>Campylobacterota</taxon>
        <taxon>Epsilonproteobacteria</taxon>
        <taxon>Campylobacterales</taxon>
        <taxon>Helicobacteraceae</taxon>
        <taxon>Helicobacter</taxon>
    </lineage>
</organism>
<feature type="transmembrane region" description="Helical" evidence="10">
    <location>
        <begin position="154"/>
        <end position="174"/>
    </location>
</feature>
<dbReference type="SUPFAM" id="SSF56317">
    <property type="entry name" value="Carbon-nitrogen hydrolase"/>
    <property type="match status" value="1"/>
</dbReference>
<keyword evidence="9 12" id="KW-0012">Acyltransferase</keyword>
<keyword evidence="6 10" id="KW-0812">Transmembrane</keyword>
<keyword evidence="5 12" id="KW-0808">Transferase</keyword>
<dbReference type="RefSeq" id="WP_023927871.1">
    <property type="nucleotide sequence ID" value="NZ_KI669454.1"/>
</dbReference>
<sequence length="534" mass="60254">MKKNPQKNNSSKKSPTSYLHFYKILKNMIDFFRAKLDFIANIPKLSLPSLVRFDKSQWQNFALLNYYGLIFGILFSAWLYAFVGIVEVCGGFSDNVSMWLNMFGVIALSALGIVSIACYLLAPVRIRFYFGFFAGILLLYWIALSFRYTPFPFLIPLVWLGIGLIIGAIFWVLLFFKHIIFRIFTLMILGSIHPFGFDWLVPQSFFAYSAFGVSEWDFFFVVVGVALLVVALLRSDINFPKKSKKSHSSSLRPSVRIYIGFFGVISLALALDIDGLGGKHTQTSTDSSTQLIAKSSTDSSDLFLRGNFALAQTYFKQDFKWSKSALDEIKETTFSTIEQAKINGKKAIILPETILPIVLDSQIATLEELQSISDDIAIILGAFSKPNFNSTYIIHKGEVQILNKVILAPFGEKMPLPDFLAKPLLKLFFGIDEGLDSASAPQDFVLFERVFRNAICYEGTSKELYADSPNLVVMISNNGWFYPSIEPYLQRTLMKYYARKAKSTILHSANLSPSFILSSKVLDDNFDTVIHIKD</sequence>
<evidence type="ECO:0000256" key="9">
    <source>
        <dbReference type="ARBA" id="ARBA00023315"/>
    </source>
</evidence>
<evidence type="ECO:0000256" key="2">
    <source>
        <dbReference type="ARBA" id="ARBA00010065"/>
    </source>
</evidence>
<evidence type="ECO:0000259" key="11">
    <source>
        <dbReference type="PROSITE" id="PS50263"/>
    </source>
</evidence>
<evidence type="ECO:0000256" key="4">
    <source>
        <dbReference type="ARBA" id="ARBA00022519"/>
    </source>
</evidence>
<dbReference type="HOGENOM" id="CLU_050649_0_0_7"/>
<evidence type="ECO:0000313" key="12">
    <source>
        <dbReference type="EMBL" id="ETD23346.1"/>
    </source>
</evidence>
<dbReference type="InterPro" id="IPR004563">
    <property type="entry name" value="Apolipo_AcylTrfase"/>
</dbReference>
<evidence type="ECO:0000256" key="3">
    <source>
        <dbReference type="ARBA" id="ARBA00022475"/>
    </source>
</evidence>
<feature type="transmembrane region" description="Helical" evidence="10">
    <location>
        <begin position="64"/>
        <end position="86"/>
    </location>
</feature>
<dbReference type="InterPro" id="IPR036526">
    <property type="entry name" value="C-N_Hydrolase_sf"/>
</dbReference>
<dbReference type="Proteomes" id="UP000018731">
    <property type="component" value="Unassembled WGS sequence"/>
</dbReference>
<gene>
    <name evidence="12" type="ORF">HMPREF2086_01148</name>
</gene>
<feature type="transmembrane region" description="Helical" evidence="10">
    <location>
        <begin position="216"/>
        <end position="234"/>
    </location>
</feature>
<dbReference type="EMBL" id="AZJI01000005">
    <property type="protein sequence ID" value="ETD23346.1"/>
    <property type="molecule type" value="Genomic_DNA"/>
</dbReference>
<keyword evidence="3" id="KW-1003">Cell membrane</keyword>
<keyword evidence="8 10" id="KW-0472">Membrane</keyword>
<dbReference type="InterPro" id="IPR003010">
    <property type="entry name" value="C-N_Hydrolase"/>
</dbReference>
<dbReference type="Pfam" id="PF26365">
    <property type="entry name" value="ApoNAT_membrane"/>
    <property type="match status" value="1"/>
</dbReference>
<dbReference type="PATRIC" id="fig|1357400.3.peg.1559"/>
<comment type="caution">
    <text evidence="12">The sequence shown here is derived from an EMBL/GenBank/DDBJ whole genome shotgun (WGS) entry which is preliminary data.</text>
</comment>
<feature type="transmembrane region" description="Helical" evidence="10">
    <location>
        <begin position="179"/>
        <end position="196"/>
    </location>
</feature>
<comment type="similarity">
    <text evidence="2">Belongs to the CN hydrolase family. Apolipoprotein N-acyltransferase subfamily.</text>
</comment>
<dbReference type="Gene3D" id="3.60.110.10">
    <property type="entry name" value="Carbon-nitrogen hydrolase"/>
    <property type="match status" value="1"/>
</dbReference>
<dbReference type="PANTHER" id="PTHR38686">
    <property type="entry name" value="APOLIPOPROTEIN N-ACYLTRANSFERASE"/>
    <property type="match status" value="1"/>
</dbReference>
<dbReference type="GO" id="GO:0016410">
    <property type="term" value="F:N-acyltransferase activity"/>
    <property type="evidence" value="ECO:0007669"/>
    <property type="project" value="InterPro"/>
</dbReference>
<evidence type="ECO:0000256" key="8">
    <source>
        <dbReference type="ARBA" id="ARBA00023136"/>
    </source>
</evidence>
<feature type="transmembrane region" description="Helical" evidence="10">
    <location>
        <begin position="255"/>
        <end position="273"/>
    </location>
</feature>
<dbReference type="PANTHER" id="PTHR38686:SF1">
    <property type="entry name" value="APOLIPOPROTEIN N-ACYLTRANSFERASE"/>
    <property type="match status" value="1"/>
</dbReference>
<feature type="transmembrane region" description="Helical" evidence="10">
    <location>
        <begin position="98"/>
        <end position="121"/>
    </location>
</feature>
<dbReference type="AlphaFoldDB" id="V8C9B4"/>
<evidence type="ECO:0000256" key="1">
    <source>
        <dbReference type="ARBA" id="ARBA00004651"/>
    </source>
</evidence>
<dbReference type="eggNOG" id="COG0815">
    <property type="taxonomic scope" value="Bacteria"/>
</dbReference>